<dbReference type="InterPro" id="IPR023213">
    <property type="entry name" value="CAT-like_dom_sf"/>
</dbReference>
<proteinExistence type="predicted"/>
<dbReference type="EMBL" id="AKGD01000001">
    <property type="protein sequence ID" value="EIT70719.1"/>
    <property type="molecule type" value="Genomic_DNA"/>
</dbReference>
<gene>
    <name evidence="1" type="ORF">WQQ_08560</name>
</gene>
<dbReference type="Gene3D" id="3.30.559.10">
    <property type="entry name" value="Chloramphenicol acetyltransferase-like domain"/>
    <property type="match status" value="1"/>
</dbReference>
<evidence type="ECO:0000313" key="2">
    <source>
        <dbReference type="Proteomes" id="UP000003704"/>
    </source>
</evidence>
<accession>I7ZFM9</accession>
<protein>
    <recommendedName>
        <fullName evidence="3">Condensation domain-containing protein</fullName>
    </recommendedName>
</protein>
<dbReference type="RefSeq" id="WP_007183812.1">
    <property type="nucleotide sequence ID" value="NZ_AKGD01000001.1"/>
</dbReference>
<keyword evidence="2" id="KW-1185">Reference proteome</keyword>
<dbReference type="OrthoDB" id="2472181at2"/>
<name>I7ZFM9_9GAMM</name>
<dbReference type="STRING" id="1172194.WQQ_08560"/>
<dbReference type="AlphaFoldDB" id="I7ZFM9"/>
<reference evidence="1 2" key="1">
    <citation type="journal article" date="2012" name="J. Bacteriol.">
        <title>Genome Sequence of n-Alkane-Degrading Hydrocarboniphaga effusa Strain AP103T (ATCC BAA-332T).</title>
        <authorList>
            <person name="Chang H.K."/>
            <person name="Zylstra G.J."/>
            <person name="Chae J.C."/>
        </authorList>
    </citation>
    <scope>NUCLEOTIDE SEQUENCE [LARGE SCALE GENOMIC DNA]</scope>
    <source>
        <strain evidence="1 2">AP103</strain>
    </source>
</reference>
<evidence type="ECO:0000313" key="1">
    <source>
        <dbReference type="EMBL" id="EIT70719.1"/>
    </source>
</evidence>
<comment type="caution">
    <text evidence="1">The sequence shown here is derived from an EMBL/GenBank/DDBJ whole genome shotgun (WGS) entry which is preliminary data.</text>
</comment>
<sequence>MNQPLPAVTFERAPSTPAPVAQPLLKKGKRYVRPLSPLERFSLGLNETYRYHVDCVIEGIGDIDPARLQAAVDLAAAANPAIRVRLRGFLGFCRWVDSGRSPRVRLLPMSNWDGNSERNAPFLQERLLPLDGGPVADILVVPGADGRTRIVFRSVHAAIDGRGLMHWMLEVCRAARGEALLGSDSRLTDLDVQELNKDKLPPTPAPATPEPPKHCIPVLSPAAEGRMPVDFVWRRAILVNPSSQLLTKAAVFLAQWARKREAGDVGFTIPIDFRGLRTQEMGIGNMTGYLRLDVPPEATPRSLVSQLNQKMRDYADCRATPGIRTLLWIPIWYLLRKMRQAAEAALYTVTPSVPSGGIVSMGAMKLDEHSFPGFRATTICGIPGAVGKLNLVFLNLPATETLPPRIAASFLVPLAYSRDGQLDALVEAFIQEFSAPNKATVSVANTASSSQ</sequence>
<dbReference type="Proteomes" id="UP000003704">
    <property type="component" value="Unassembled WGS sequence"/>
</dbReference>
<organism evidence="1 2">
    <name type="scientific">Hydrocarboniphaga effusa AP103</name>
    <dbReference type="NCBI Taxonomy" id="1172194"/>
    <lineage>
        <taxon>Bacteria</taxon>
        <taxon>Pseudomonadati</taxon>
        <taxon>Pseudomonadota</taxon>
        <taxon>Gammaproteobacteria</taxon>
        <taxon>Nevskiales</taxon>
        <taxon>Nevskiaceae</taxon>
        <taxon>Hydrocarboniphaga</taxon>
    </lineage>
</organism>
<evidence type="ECO:0008006" key="3">
    <source>
        <dbReference type="Google" id="ProtNLM"/>
    </source>
</evidence>
<dbReference type="SUPFAM" id="SSF52777">
    <property type="entry name" value="CoA-dependent acyltransferases"/>
    <property type="match status" value="1"/>
</dbReference>